<name>A0A1Y2FAA3_PROLT</name>
<dbReference type="Gene3D" id="3.30.710.10">
    <property type="entry name" value="Potassium Channel Kv1.1, Chain A"/>
    <property type="match status" value="1"/>
</dbReference>
<dbReference type="Proteomes" id="UP000193685">
    <property type="component" value="Unassembled WGS sequence"/>
</dbReference>
<keyword evidence="4" id="KW-1185">Reference proteome</keyword>
<sequence>MRSFSAGLSERLSAVFAFDDADVHVVSNNKVLYKVHSALLSAQSPILRDLIKASPRCYCSPVISQRRLPVVIPQCNNGRVRSPHKHSSSISSTRGAIVRKVTLNDSEDRLNLMFALLYPQFTSAIHAENVRDALRLALQYKIESIAEECTEYLMTRASIFEPLLAVSTCQEFIQDMPSLRQVLHTACQTILDDVPWYSTFELWSTIPYALQAWLEIRWRNYAQVIERTSAPNILLLLKYEHMPACANAHGYAKCEYHAHAILAARWHTLCNSASARQRGTLPLALATGSPLATPLVGLPKPSEVAAFYRDPSKELLYLTSDKTGARNPCHASILRAMHAIMERVYGEKDGSSQYKWLSRTLLPQDKEQIEACVEPEEYLGSKRRNSTTLQAPLTQRSEDERTSASPQREPPDSSNSLTPIEDQVLETGINEGKH</sequence>
<organism evidence="3 4">
    <name type="scientific">Protomyces lactucae-debilis</name>
    <dbReference type="NCBI Taxonomy" id="2754530"/>
    <lineage>
        <taxon>Eukaryota</taxon>
        <taxon>Fungi</taxon>
        <taxon>Dikarya</taxon>
        <taxon>Ascomycota</taxon>
        <taxon>Taphrinomycotina</taxon>
        <taxon>Taphrinomycetes</taxon>
        <taxon>Taphrinales</taxon>
        <taxon>Protomycetaceae</taxon>
        <taxon>Protomyces</taxon>
    </lineage>
</organism>
<proteinExistence type="predicted"/>
<dbReference type="InterPro" id="IPR000210">
    <property type="entry name" value="BTB/POZ_dom"/>
</dbReference>
<protein>
    <recommendedName>
        <fullName evidence="2">BTB domain-containing protein</fullName>
    </recommendedName>
</protein>
<evidence type="ECO:0000256" key="1">
    <source>
        <dbReference type="SAM" id="MobiDB-lite"/>
    </source>
</evidence>
<dbReference type="GeneID" id="63786133"/>
<feature type="compositionally biased region" description="Polar residues" evidence="1">
    <location>
        <begin position="386"/>
        <end position="395"/>
    </location>
</feature>
<gene>
    <name evidence="3" type="ORF">BCR37DRAFT_380694</name>
</gene>
<dbReference type="AlphaFoldDB" id="A0A1Y2FAA3"/>
<reference evidence="3 4" key="1">
    <citation type="submission" date="2016-07" db="EMBL/GenBank/DDBJ databases">
        <title>Pervasive Adenine N6-methylation of Active Genes in Fungi.</title>
        <authorList>
            <consortium name="DOE Joint Genome Institute"/>
            <person name="Mondo S.J."/>
            <person name="Dannebaum R.O."/>
            <person name="Kuo R.C."/>
            <person name="Labutti K."/>
            <person name="Haridas S."/>
            <person name="Kuo A."/>
            <person name="Salamov A."/>
            <person name="Ahrendt S.R."/>
            <person name="Lipzen A."/>
            <person name="Sullivan W."/>
            <person name="Andreopoulos W.B."/>
            <person name="Clum A."/>
            <person name="Lindquist E."/>
            <person name="Daum C."/>
            <person name="Ramamoorthy G.K."/>
            <person name="Gryganskyi A."/>
            <person name="Culley D."/>
            <person name="Magnuson J.K."/>
            <person name="James T.Y."/>
            <person name="O'Malley M.A."/>
            <person name="Stajich J.E."/>
            <person name="Spatafora J.W."/>
            <person name="Visel A."/>
            <person name="Grigoriev I.V."/>
        </authorList>
    </citation>
    <scope>NUCLEOTIDE SEQUENCE [LARGE SCALE GENOMIC DNA]</scope>
    <source>
        <strain evidence="3 4">12-1054</strain>
    </source>
</reference>
<evidence type="ECO:0000313" key="4">
    <source>
        <dbReference type="Proteomes" id="UP000193685"/>
    </source>
</evidence>
<dbReference type="SUPFAM" id="SSF54695">
    <property type="entry name" value="POZ domain"/>
    <property type="match status" value="1"/>
</dbReference>
<dbReference type="EMBL" id="MCFI01000012">
    <property type="protein sequence ID" value="ORY80848.1"/>
    <property type="molecule type" value="Genomic_DNA"/>
</dbReference>
<evidence type="ECO:0000259" key="2">
    <source>
        <dbReference type="SMART" id="SM00225"/>
    </source>
</evidence>
<dbReference type="RefSeq" id="XP_040724493.1">
    <property type="nucleotide sequence ID" value="XM_040869534.1"/>
</dbReference>
<feature type="region of interest" description="Disordered" evidence="1">
    <location>
        <begin position="379"/>
        <end position="434"/>
    </location>
</feature>
<dbReference type="SMART" id="SM00225">
    <property type="entry name" value="BTB"/>
    <property type="match status" value="1"/>
</dbReference>
<comment type="caution">
    <text evidence="3">The sequence shown here is derived from an EMBL/GenBank/DDBJ whole genome shotgun (WGS) entry which is preliminary data.</text>
</comment>
<accession>A0A1Y2FAA3</accession>
<evidence type="ECO:0000313" key="3">
    <source>
        <dbReference type="EMBL" id="ORY80848.1"/>
    </source>
</evidence>
<dbReference type="InterPro" id="IPR011333">
    <property type="entry name" value="SKP1/BTB/POZ_sf"/>
</dbReference>
<feature type="domain" description="BTB" evidence="2">
    <location>
        <begin position="21"/>
        <end position="157"/>
    </location>
</feature>